<dbReference type="PROSITE" id="PS50088">
    <property type="entry name" value="ANK_REPEAT"/>
    <property type="match status" value="5"/>
</dbReference>
<proteinExistence type="predicted"/>
<evidence type="ECO:0000256" key="1">
    <source>
        <dbReference type="ARBA" id="ARBA00022737"/>
    </source>
</evidence>
<dbReference type="InterPro" id="IPR051070">
    <property type="entry name" value="NF-kappa-B_inhibitor"/>
</dbReference>
<dbReference type="InterPro" id="IPR002110">
    <property type="entry name" value="Ankyrin_rpt"/>
</dbReference>
<dbReference type="Proteomes" id="UP000594454">
    <property type="component" value="Chromosome 1"/>
</dbReference>
<accession>A0A7R8UEQ7</accession>
<feature type="compositionally biased region" description="Polar residues" evidence="4">
    <location>
        <begin position="97"/>
        <end position="119"/>
    </location>
</feature>
<dbReference type="FunCoup" id="A0A7R8UEQ7">
    <property type="interactions" value="274"/>
</dbReference>
<dbReference type="PROSITE" id="PS50297">
    <property type="entry name" value="ANK_REP_REGION"/>
    <property type="match status" value="4"/>
</dbReference>
<keyword evidence="6" id="KW-1185">Reference proteome</keyword>
<dbReference type="AlphaFoldDB" id="A0A7R8UEQ7"/>
<gene>
    <name evidence="5" type="ORF">HERILL_LOCUS2641</name>
</gene>
<dbReference type="GO" id="GO:0071356">
    <property type="term" value="P:cellular response to tumor necrosis factor"/>
    <property type="evidence" value="ECO:0007669"/>
    <property type="project" value="TreeGrafter"/>
</dbReference>
<feature type="repeat" description="ANK" evidence="3">
    <location>
        <begin position="266"/>
        <end position="298"/>
    </location>
</feature>
<feature type="repeat" description="ANK" evidence="3">
    <location>
        <begin position="230"/>
        <end position="252"/>
    </location>
</feature>
<feature type="compositionally biased region" description="Acidic residues" evidence="4">
    <location>
        <begin position="462"/>
        <end position="472"/>
    </location>
</feature>
<name>A0A7R8UEQ7_HERIL</name>
<reference evidence="5 6" key="1">
    <citation type="submission" date="2020-11" db="EMBL/GenBank/DDBJ databases">
        <authorList>
            <person name="Wallbank WR R."/>
            <person name="Pardo Diaz C."/>
            <person name="Kozak K."/>
            <person name="Martin S."/>
            <person name="Jiggins C."/>
            <person name="Moest M."/>
            <person name="Warren A I."/>
            <person name="Generalovic N T."/>
            <person name="Byers J.R.P. K."/>
            <person name="Montejo-Kovacevich G."/>
            <person name="Yen C E."/>
        </authorList>
    </citation>
    <scope>NUCLEOTIDE SEQUENCE [LARGE SCALE GENOMIC DNA]</scope>
</reference>
<feature type="region of interest" description="Disordered" evidence="4">
    <location>
        <begin position="1"/>
        <end position="123"/>
    </location>
</feature>
<dbReference type="Pfam" id="PF12796">
    <property type="entry name" value="Ank_2"/>
    <property type="match status" value="2"/>
</dbReference>
<dbReference type="PANTHER" id="PTHR46680">
    <property type="entry name" value="NF-KAPPA-B INHIBITOR ALPHA"/>
    <property type="match status" value="1"/>
</dbReference>
<feature type="compositionally biased region" description="Low complexity" evidence="4">
    <location>
        <begin position="27"/>
        <end position="40"/>
    </location>
</feature>
<keyword evidence="1" id="KW-0677">Repeat</keyword>
<evidence type="ECO:0000256" key="4">
    <source>
        <dbReference type="SAM" id="MobiDB-lite"/>
    </source>
</evidence>
<dbReference type="OMA" id="CAANSFD"/>
<feature type="repeat" description="ANK" evidence="3">
    <location>
        <begin position="361"/>
        <end position="393"/>
    </location>
</feature>
<dbReference type="InParanoid" id="A0A7R8UEQ7"/>
<feature type="repeat" description="ANK" evidence="3">
    <location>
        <begin position="395"/>
        <end position="427"/>
    </location>
</feature>
<evidence type="ECO:0000256" key="2">
    <source>
        <dbReference type="ARBA" id="ARBA00023043"/>
    </source>
</evidence>
<feature type="compositionally biased region" description="Polar residues" evidence="4">
    <location>
        <begin position="1"/>
        <end position="10"/>
    </location>
</feature>
<dbReference type="PANTHER" id="PTHR46680:SF3">
    <property type="entry name" value="NF-KAPPA-B INHIBITOR CACTUS"/>
    <property type="match status" value="1"/>
</dbReference>
<evidence type="ECO:0008006" key="7">
    <source>
        <dbReference type="Google" id="ProtNLM"/>
    </source>
</evidence>
<dbReference type="GO" id="GO:0051059">
    <property type="term" value="F:NF-kappaB binding"/>
    <property type="evidence" value="ECO:0007669"/>
    <property type="project" value="TreeGrafter"/>
</dbReference>
<dbReference type="InterPro" id="IPR036770">
    <property type="entry name" value="Ankyrin_rpt-contain_sf"/>
</dbReference>
<dbReference type="PRINTS" id="PR01415">
    <property type="entry name" value="ANKYRIN"/>
</dbReference>
<sequence length="496" mass="53376">MWNPNSSAASEESRKDASVPDRNLTHSLSSSSSSASSEKSPQPGTLVGGGTVAGASSAGQKFIEQESQSCEVDSGFLSGPQLSGYDDSEYGIAGGNDVNSPKGSQDSQQSERPSLSKQITVVEAKPSILDSGLEVDLSEADIEEQSQQPSQPAKTTPMILDNKIDSGLTEWFCNLTLNNSDQPLNNLGCPDGQTAAVSSSGSSSGNASNANAPDNRNKQPWEIYYRQNDDGDTQLHIACITGYTEVVAALIRLAPHPCLLNIQNDCAQTALHLAVMAGHRDIVRMLLVAGAEATMRDSNGNTPLHLACISGHMECVKALTTPITATEIQESSKKLLLTKNDKTTFRRCTQLPPDLEQRNYDGERCVHLAAQNSHIDVLRHLLWFGADINAREGRSGKTPLHIAIEKCNEVLANFLLEECHKLNLEAETFAGLTAYQLAAANHHEQIATGLEKHGADPLLPPESDEEDDDDSDSQQYDRFGDPGYFVSFNGKTINVA</sequence>
<feature type="region of interest" description="Disordered" evidence="4">
    <location>
        <begin position="188"/>
        <end position="218"/>
    </location>
</feature>
<dbReference type="Gene3D" id="1.25.40.20">
    <property type="entry name" value="Ankyrin repeat-containing domain"/>
    <property type="match status" value="1"/>
</dbReference>
<dbReference type="OrthoDB" id="20727at2759"/>
<evidence type="ECO:0000256" key="3">
    <source>
        <dbReference type="PROSITE-ProRule" id="PRU00023"/>
    </source>
</evidence>
<feature type="region of interest" description="Disordered" evidence="4">
    <location>
        <begin position="453"/>
        <end position="483"/>
    </location>
</feature>
<dbReference type="GO" id="GO:0005829">
    <property type="term" value="C:cytosol"/>
    <property type="evidence" value="ECO:0007669"/>
    <property type="project" value="TreeGrafter"/>
</dbReference>
<feature type="compositionally biased region" description="Low complexity" evidence="4">
    <location>
        <begin position="195"/>
        <end position="212"/>
    </location>
</feature>
<protein>
    <recommendedName>
        <fullName evidence="7">NF-kappa-B inhibitor cactus</fullName>
    </recommendedName>
</protein>
<dbReference type="EMBL" id="LR899009">
    <property type="protein sequence ID" value="CAD7079423.1"/>
    <property type="molecule type" value="Genomic_DNA"/>
</dbReference>
<feature type="repeat" description="ANK" evidence="3">
    <location>
        <begin position="299"/>
        <end position="319"/>
    </location>
</feature>
<organism evidence="5 6">
    <name type="scientific">Hermetia illucens</name>
    <name type="common">Black soldier fly</name>
    <dbReference type="NCBI Taxonomy" id="343691"/>
    <lineage>
        <taxon>Eukaryota</taxon>
        <taxon>Metazoa</taxon>
        <taxon>Ecdysozoa</taxon>
        <taxon>Arthropoda</taxon>
        <taxon>Hexapoda</taxon>
        <taxon>Insecta</taxon>
        <taxon>Pterygota</taxon>
        <taxon>Neoptera</taxon>
        <taxon>Endopterygota</taxon>
        <taxon>Diptera</taxon>
        <taxon>Brachycera</taxon>
        <taxon>Stratiomyomorpha</taxon>
        <taxon>Stratiomyidae</taxon>
        <taxon>Hermetiinae</taxon>
        <taxon>Hermetia</taxon>
    </lineage>
</organism>
<dbReference type="SMART" id="SM00248">
    <property type="entry name" value="ANK"/>
    <property type="match status" value="6"/>
</dbReference>
<evidence type="ECO:0000313" key="6">
    <source>
        <dbReference type="Proteomes" id="UP000594454"/>
    </source>
</evidence>
<evidence type="ECO:0000313" key="5">
    <source>
        <dbReference type="EMBL" id="CAD7079423.1"/>
    </source>
</evidence>
<keyword evidence="2 3" id="KW-0040">ANK repeat</keyword>
<dbReference type="SUPFAM" id="SSF48403">
    <property type="entry name" value="Ankyrin repeat"/>
    <property type="match status" value="1"/>
</dbReference>